<protein>
    <submittedName>
        <fullName evidence="4">BspA family leucine-rich repeat surface protein</fullName>
    </submittedName>
</protein>
<dbReference type="Pfam" id="PF18962">
    <property type="entry name" value="Por_Secre_tail"/>
    <property type="match status" value="1"/>
</dbReference>
<feature type="signal peptide" evidence="2">
    <location>
        <begin position="1"/>
        <end position="19"/>
    </location>
</feature>
<dbReference type="InterPro" id="IPR011889">
    <property type="entry name" value="Liste_lipo_26"/>
</dbReference>
<accession>A0ABT2W1B3</accession>
<reference evidence="5" key="1">
    <citation type="submission" date="2023-07" db="EMBL/GenBank/DDBJ databases">
        <title>Chryseobacterium sp. strain PBS4-4 Genome sequencing and assembly.</title>
        <authorList>
            <person name="Jung Y."/>
        </authorList>
    </citation>
    <scope>NUCLEOTIDE SEQUENCE [LARGE SCALE GENOMIC DNA]</scope>
    <source>
        <strain evidence="5">PBS4-4</strain>
    </source>
</reference>
<dbReference type="NCBIfam" id="TIGR02167">
    <property type="entry name" value="Liste_lipo_26"/>
    <property type="match status" value="4"/>
</dbReference>
<proteinExistence type="predicted"/>
<feature type="chain" id="PRO_5045052755" evidence="2">
    <location>
        <begin position="20"/>
        <end position="514"/>
    </location>
</feature>
<evidence type="ECO:0000313" key="4">
    <source>
        <dbReference type="EMBL" id="MCU7615719.1"/>
    </source>
</evidence>
<dbReference type="NCBIfam" id="TIGR04183">
    <property type="entry name" value="Por_Secre_tail"/>
    <property type="match status" value="1"/>
</dbReference>
<dbReference type="InterPro" id="IPR026444">
    <property type="entry name" value="Secre_tail"/>
</dbReference>
<evidence type="ECO:0000256" key="2">
    <source>
        <dbReference type="SAM" id="SignalP"/>
    </source>
</evidence>
<name>A0ABT2W1B3_9FLAO</name>
<dbReference type="EMBL" id="JAOTEM010000001">
    <property type="protein sequence ID" value="MCU7615719.1"/>
    <property type="molecule type" value="Genomic_DNA"/>
</dbReference>
<evidence type="ECO:0000256" key="1">
    <source>
        <dbReference type="ARBA" id="ARBA00022729"/>
    </source>
</evidence>
<comment type="caution">
    <text evidence="4">The sequence shown here is derived from an EMBL/GenBank/DDBJ whole genome shotgun (WGS) entry which is preliminary data.</text>
</comment>
<feature type="domain" description="Secretion system C-terminal sorting" evidence="3">
    <location>
        <begin position="446"/>
        <end position="511"/>
    </location>
</feature>
<keyword evidence="5" id="KW-1185">Reference proteome</keyword>
<dbReference type="InterPro" id="IPR005046">
    <property type="entry name" value="DUF285"/>
</dbReference>
<dbReference type="RefSeq" id="WP_263000916.1">
    <property type="nucleotide sequence ID" value="NZ_JAOTEM010000001.1"/>
</dbReference>
<evidence type="ECO:0000313" key="5">
    <source>
        <dbReference type="Proteomes" id="UP001208649"/>
    </source>
</evidence>
<organism evidence="4 5">
    <name type="scientific">Chryseobacterium edaphi</name>
    <dbReference type="NCBI Taxonomy" id="2976532"/>
    <lineage>
        <taxon>Bacteria</taxon>
        <taxon>Pseudomonadati</taxon>
        <taxon>Bacteroidota</taxon>
        <taxon>Flavobacteriia</taxon>
        <taxon>Flavobacteriales</taxon>
        <taxon>Weeksellaceae</taxon>
        <taxon>Chryseobacterium group</taxon>
        <taxon>Chryseobacterium</taxon>
    </lineage>
</organism>
<keyword evidence="1 2" id="KW-0732">Signal</keyword>
<evidence type="ECO:0000259" key="3">
    <source>
        <dbReference type="Pfam" id="PF18962"/>
    </source>
</evidence>
<sequence length="514" mass="57855">MKKLIFFFTVMLSFQIAKAQNEFITIWKPSGINPNFITSVSGQNPSTSSQIWFPGTGLNYKIQWEEVDYPQHNETLNSVTSIGQTLINFGTPLNPNPAAATYRVKVSNGNGVFTQIKFATVANPTTGGTIWTHHGNSDKLLEVAQWGNIQWQTMYNAFSHCRYLQITATDSPNLSGVTDASYMFYNANSLTGNASMANWNTSNIENFRNMFSHLSMFQIPDTFNAPIGSWNTSKATDFRYMFENRAAFNQNLNNWNTSKVTDMGYMFSGTQAFNQPLNNWNTSNVTNMMWMFHFNQNFNQPLNSWNTAKVTDISHMFHGCSSFNQPLNNWNTSVLTDFSTSFSGATNFNQSLQTWNLPALTSGSLALLGAGLDCDNYSDTLFGWGSNPNTANNINLGFVPNFTYSVDVIPNRNILLNKGWTITGDTVGECRKLSTHESQLKNLGSIYPNPAENFIYLKNIKDAKEYTITDLSGRLIAKDSLTKDYIKIQDLSPGNYILQILTKEKIQTFKFIKK</sequence>
<dbReference type="Proteomes" id="UP001208649">
    <property type="component" value="Unassembled WGS sequence"/>
</dbReference>
<gene>
    <name evidence="4" type="ORF">NZ698_00795</name>
</gene>
<dbReference type="Pfam" id="PF03382">
    <property type="entry name" value="DUF285"/>
    <property type="match status" value="2"/>
</dbReference>